<dbReference type="EMBL" id="JAOVZR010000001">
    <property type="protein sequence ID" value="MCY0148546.1"/>
    <property type="molecule type" value="Genomic_DNA"/>
</dbReference>
<reference evidence="1" key="1">
    <citation type="submission" date="2022-10" db="EMBL/GenBank/DDBJ databases">
        <title>Hoeflea sp. G2-23, isolated from marine algae.</title>
        <authorList>
            <person name="Kristyanto S."/>
            <person name="Kim J.M."/>
            <person name="Jeon C.O."/>
        </authorList>
    </citation>
    <scope>NUCLEOTIDE SEQUENCE</scope>
    <source>
        <strain evidence="1">G2-23</strain>
    </source>
</reference>
<protein>
    <submittedName>
        <fullName evidence="1">Uncharacterized protein</fullName>
    </submittedName>
</protein>
<organism evidence="1 3">
    <name type="scientific">Hoeflea algicola</name>
    <dbReference type="NCBI Taxonomy" id="2983763"/>
    <lineage>
        <taxon>Bacteria</taxon>
        <taxon>Pseudomonadati</taxon>
        <taxon>Pseudomonadota</taxon>
        <taxon>Alphaproteobacteria</taxon>
        <taxon>Hyphomicrobiales</taxon>
        <taxon>Rhizobiaceae</taxon>
        <taxon>Hoeflea</taxon>
    </lineage>
</organism>
<proteinExistence type="predicted"/>
<dbReference type="Proteomes" id="UP001073227">
    <property type="component" value="Unassembled WGS sequence"/>
</dbReference>
<sequence length="107" mass="11981">MDEEFNAVAVLGRPYHHLLDQPADHGDERLLGLGICMLAHIVHHRINNPLDDFRRHIVSQVDRLGGPGHFQFLLQVRDFAFKLIDHIVEAGNDGTVGLDAIGDLLED</sequence>
<evidence type="ECO:0000313" key="1">
    <source>
        <dbReference type="EMBL" id="MCY0148546.1"/>
    </source>
</evidence>
<name>A0ABT3ZA52_9HYPH</name>
<keyword evidence="3" id="KW-1185">Reference proteome</keyword>
<gene>
    <name evidence="1" type="ORF">OEG84_12700</name>
    <name evidence="2" type="ORF">OEG84_13260</name>
</gene>
<dbReference type="RefSeq" id="WP_267654102.1">
    <property type="nucleotide sequence ID" value="NZ_JAOVZR010000001.1"/>
</dbReference>
<accession>A0ABT3ZA52</accession>
<comment type="caution">
    <text evidence="1">The sequence shown here is derived from an EMBL/GenBank/DDBJ whole genome shotgun (WGS) entry which is preliminary data.</text>
</comment>
<dbReference type="EMBL" id="JAOVZR010000001">
    <property type="protein sequence ID" value="MCY0148646.1"/>
    <property type="molecule type" value="Genomic_DNA"/>
</dbReference>
<evidence type="ECO:0000313" key="2">
    <source>
        <dbReference type="EMBL" id="MCY0148646.1"/>
    </source>
</evidence>
<evidence type="ECO:0000313" key="3">
    <source>
        <dbReference type="Proteomes" id="UP001073227"/>
    </source>
</evidence>